<comment type="caution">
    <text evidence="2">The sequence shown here is derived from an EMBL/GenBank/DDBJ whole genome shotgun (WGS) entry which is preliminary data.</text>
</comment>
<gene>
    <name evidence="2" type="ORF">BGZ65_009321</name>
</gene>
<keyword evidence="3" id="KW-1185">Reference proteome</keyword>
<keyword evidence="1" id="KW-0472">Membrane</keyword>
<evidence type="ECO:0000313" key="2">
    <source>
        <dbReference type="EMBL" id="KAG0006107.1"/>
    </source>
</evidence>
<organism evidence="2 3">
    <name type="scientific">Modicella reniformis</name>
    <dbReference type="NCBI Taxonomy" id="1440133"/>
    <lineage>
        <taxon>Eukaryota</taxon>
        <taxon>Fungi</taxon>
        <taxon>Fungi incertae sedis</taxon>
        <taxon>Mucoromycota</taxon>
        <taxon>Mortierellomycotina</taxon>
        <taxon>Mortierellomycetes</taxon>
        <taxon>Mortierellales</taxon>
        <taxon>Mortierellaceae</taxon>
        <taxon>Modicella</taxon>
    </lineage>
</organism>
<evidence type="ECO:0000256" key="1">
    <source>
        <dbReference type="SAM" id="Phobius"/>
    </source>
</evidence>
<name>A0A9P6MKM3_9FUNG</name>
<evidence type="ECO:0000313" key="3">
    <source>
        <dbReference type="Proteomes" id="UP000749646"/>
    </source>
</evidence>
<reference evidence="2" key="1">
    <citation type="journal article" date="2020" name="Fungal Divers.">
        <title>Resolving the Mortierellaceae phylogeny through synthesis of multi-gene phylogenetics and phylogenomics.</title>
        <authorList>
            <person name="Vandepol N."/>
            <person name="Liber J."/>
            <person name="Desiro A."/>
            <person name="Na H."/>
            <person name="Kennedy M."/>
            <person name="Barry K."/>
            <person name="Grigoriev I.V."/>
            <person name="Miller A.N."/>
            <person name="O'Donnell K."/>
            <person name="Stajich J.E."/>
            <person name="Bonito G."/>
        </authorList>
    </citation>
    <scope>NUCLEOTIDE SEQUENCE</scope>
    <source>
        <strain evidence="2">MES-2147</strain>
    </source>
</reference>
<dbReference type="AlphaFoldDB" id="A0A9P6MKM3"/>
<feature type="non-terminal residue" evidence="2">
    <location>
        <position position="113"/>
    </location>
</feature>
<dbReference type="Proteomes" id="UP000749646">
    <property type="component" value="Unassembled WGS sequence"/>
</dbReference>
<dbReference type="EMBL" id="JAAAHW010000144">
    <property type="protein sequence ID" value="KAG0006107.1"/>
    <property type="molecule type" value="Genomic_DNA"/>
</dbReference>
<accession>A0A9P6MKM3</accession>
<dbReference type="OrthoDB" id="9909019at2759"/>
<sequence>MYNLMKNTQGLEYLNHFHGTHLFMYQMQTDKSLGALAIFAGLAGLVIFIFLIYNLYLIATGVTTNENFKWEDIGEMIYGGELFEVQEIDPAGMLIGPKRYEQRDRLHPRHPRH</sequence>
<feature type="transmembrane region" description="Helical" evidence="1">
    <location>
        <begin position="33"/>
        <end position="56"/>
    </location>
</feature>
<keyword evidence="1" id="KW-0812">Transmembrane</keyword>
<keyword evidence="1" id="KW-1133">Transmembrane helix</keyword>
<proteinExistence type="predicted"/>
<protein>
    <submittedName>
        <fullName evidence="2">Uncharacterized protein</fullName>
    </submittedName>
</protein>